<proteinExistence type="predicted"/>
<organism evidence="1 2">
    <name type="scientific">Burkholderia phage BcepSauron</name>
    <dbReference type="NCBI Taxonomy" id="2530033"/>
    <lineage>
        <taxon>Viruses</taxon>
        <taxon>Duplodnaviria</taxon>
        <taxon>Heunggongvirae</taxon>
        <taxon>Uroviricota</taxon>
        <taxon>Caudoviricetes</taxon>
        <taxon>Sarumanvirus</taxon>
        <taxon>Sarumanvirus bcepsauron</taxon>
    </lineage>
</organism>
<keyword evidence="2" id="KW-1185">Reference proteome</keyword>
<accession>A0A482MLE8</accession>
<name>A0A482MLE8_9CAUD</name>
<dbReference type="Proteomes" id="UP000301424">
    <property type="component" value="Segment"/>
</dbReference>
<evidence type="ECO:0000313" key="2">
    <source>
        <dbReference type="Proteomes" id="UP000301424"/>
    </source>
</evidence>
<sequence length="114" mass="12311">MQDAYNQAYDDGQADLARDVLAIFGPLIRHPMHAYSCAVAVHNRHAQQIFGGGPKRGPGGRVKDGDRAAHAQAVAEYEAKRPACTCYVKDAVSLLAKLEKLARPGAQVQDDKPD</sequence>
<reference evidence="1 2" key="1">
    <citation type="submission" date="2019-02" db="EMBL/GenBank/DDBJ databases">
        <title>Complete genome sequence of Burkholderia cenocepacia phage BcepSauron.</title>
        <authorList>
            <person name="Park K."/>
            <person name="Gonzalez C."/>
            <person name="Liu M."/>
            <person name="Gill J."/>
        </authorList>
    </citation>
    <scope>NUCLEOTIDE SEQUENCE [LARGE SCALE GENOMIC DNA]</scope>
</reference>
<evidence type="ECO:0000313" key="1">
    <source>
        <dbReference type="EMBL" id="QBQ74448.1"/>
    </source>
</evidence>
<dbReference type="EMBL" id="MK552141">
    <property type="protein sequence ID" value="QBQ74448.1"/>
    <property type="molecule type" value="Genomic_DNA"/>
</dbReference>
<gene>
    <name evidence="1" type="ORF">BcepSauron_068</name>
</gene>
<protein>
    <submittedName>
        <fullName evidence="1">Uncharacterized protein</fullName>
    </submittedName>
</protein>